<protein>
    <submittedName>
        <fullName evidence="1">Disease resistance protein (TIR-NBS-LRR class)</fullName>
    </submittedName>
</protein>
<gene>
    <name evidence="1" type="ORF">L195_g049227</name>
</gene>
<evidence type="ECO:0000313" key="1">
    <source>
        <dbReference type="EMBL" id="PNX55597.1"/>
    </source>
</evidence>
<dbReference type="Proteomes" id="UP000236291">
    <property type="component" value="Unassembled WGS sequence"/>
</dbReference>
<accession>A0A2K3JNJ5</accession>
<feature type="non-terminal residue" evidence="1">
    <location>
        <position position="113"/>
    </location>
</feature>
<comment type="caution">
    <text evidence="1">The sequence shown here is derived from an EMBL/GenBank/DDBJ whole genome shotgun (WGS) entry which is preliminary data.</text>
</comment>
<sequence length="113" mass="13071">MSSLNSISFSVDGFNLDPDFVFHPDQDLFYHHVFRDDDQTAGFDGFVVINYRNESGVMKDIIENVTHLLDKTDLFIVDNRVRVESRVQDMIQLLETQQTNDVLLLVMWGMDGI</sequence>
<reference evidence="1 2" key="1">
    <citation type="journal article" date="2014" name="Am. J. Bot.">
        <title>Genome assembly and annotation for red clover (Trifolium pratense; Fabaceae).</title>
        <authorList>
            <person name="Istvanek J."/>
            <person name="Jaros M."/>
            <person name="Krenek A."/>
            <person name="Repkova J."/>
        </authorList>
    </citation>
    <scope>NUCLEOTIDE SEQUENCE [LARGE SCALE GENOMIC DNA]</scope>
    <source>
        <strain evidence="2">cv. Tatra</strain>
        <tissue evidence="1">Young leaves</tissue>
    </source>
</reference>
<organism evidence="1 2">
    <name type="scientific">Trifolium pratense</name>
    <name type="common">Red clover</name>
    <dbReference type="NCBI Taxonomy" id="57577"/>
    <lineage>
        <taxon>Eukaryota</taxon>
        <taxon>Viridiplantae</taxon>
        <taxon>Streptophyta</taxon>
        <taxon>Embryophyta</taxon>
        <taxon>Tracheophyta</taxon>
        <taxon>Spermatophyta</taxon>
        <taxon>Magnoliopsida</taxon>
        <taxon>eudicotyledons</taxon>
        <taxon>Gunneridae</taxon>
        <taxon>Pentapetalae</taxon>
        <taxon>rosids</taxon>
        <taxon>fabids</taxon>
        <taxon>Fabales</taxon>
        <taxon>Fabaceae</taxon>
        <taxon>Papilionoideae</taxon>
        <taxon>50 kb inversion clade</taxon>
        <taxon>NPAAA clade</taxon>
        <taxon>Hologalegina</taxon>
        <taxon>IRL clade</taxon>
        <taxon>Trifolieae</taxon>
        <taxon>Trifolium</taxon>
    </lineage>
</organism>
<dbReference type="ExpressionAtlas" id="A0A2K3JNJ5">
    <property type="expression patterns" value="baseline"/>
</dbReference>
<proteinExistence type="predicted"/>
<reference evidence="1 2" key="2">
    <citation type="journal article" date="2017" name="Front. Plant Sci.">
        <title>Gene Classification and Mining of Molecular Markers Useful in Red Clover (Trifolium pratense) Breeding.</title>
        <authorList>
            <person name="Istvanek J."/>
            <person name="Dluhosova J."/>
            <person name="Dluhos P."/>
            <person name="Patkova L."/>
            <person name="Nedelnik J."/>
            <person name="Repkova J."/>
        </authorList>
    </citation>
    <scope>NUCLEOTIDE SEQUENCE [LARGE SCALE GENOMIC DNA]</scope>
    <source>
        <strain evidence="2">cv. Tatra</strain>
        <tissue evidence="1">Young leaves</tissue>
    </source>
</reference>
<evidence type="ECO:0000313" key="2">
    <source>
        <dbReference type="Proteomes" id="UP000236291"/>
    </source>
</evidence>
<dbReference type="EMBL" id="ASHM01072113">
    <property type="protein sequence ID" value="PNX55597.1"/>
    <property type="molecule type" value="Genomic_DNA"/>
</dbReference>
<dbReference type="AlphaFoldDB" id="A0A2K3JNJ5"/>
<name>A0A2K3JNJ5_TRIPR</name>